<organism evidence="8 9">
    <name type="scientific">Parvularcula maris</name>
    <dbReference type="NCBI Taxonomy" id="2965077"/>
    <lineage>
        <taxon>Bacteria</taxon>
        <taxon>Pseudomonadati</taxon>
        <taxon>Pseudomonadota</taxon>
        <taxon>Alphaproteobacteria</taxon>
        <taxon>Parvularculales</taxon>
        <taxon>Parvularculaceae</taxon>
        <taxon>Parvularcula</taxon>
    </lineage>
</organism>
<evidence type="ECO:0000256" key="5">
    <source>
        <dbReference type="ARBA" id="ARBA00024227"/>
    </source>
</evidence>
<accession>A0A9X2RGX2</accession>
<evidence type="ECO:0000313" key="8">
    <source>
        <dbReference type="EMBL" id="MCQ8184289.1"/>
    </source>
</evidence>
<dbReference type="EC" id="6.3.4.15" evidence="5"/>
<dbReference type="CDD" id="cd16442">
    <property type="entry name" value="BPL"/>
    <property type="match status" value="1"/>
</dbReference>
<name>A0A9X2RGX2_9PROT</name>
<dbReference type="Pfam" id="PF02237">
    <property type="entry name" value="BPL_C"/>
    <property type="match status" value="1"/>
</dbReference>
<sequence>MRHLRLASCGSTNDEAKRRLGEGLVPPFLVSTAEQTAGRGREGRSWSHPKGNFAGSFALTPPQLLKDEPGLASLLSGLSVIEALQHFGASEADLQVKWPNDVLLAERKVAGILAEMVSKSEEIAFVIGIGVNLVQPPREARFPAAAVFSKDSAPDEAAFGDMLAEKLLQSMAFAQENGSAALRSRFKARAWRIGQSIAIGSGQGAASGLFEDIDPHGRILLRLADGSFRTISAGDVSHG</sequence>
<keyword evidence="9" id="KW-1185">Reference proteome</keyword>
<evidence type="ECO:0000256" key="2">
    <source>
        <dbReference type="ARBA" id="ARBA00022741"/>
    </source>
</evidence>
<dbReference type="Gene3D" id="3.30.930.10">
    <property type="entry name" value="Bira Bifunctional Protein, Domain 2"/>
    <property type="match status" value="1"/>
</dbReference>
<keyword evidence="3" id="KW-0067">ATP-binding</keyword>
<dbReference type="EMBL" id="JANIBC010000001">
    <property type="protein sequence ID" value="MCQ8184289.1"/>
    <property type="molecule type" value="Genomic_DNA"/>
</dbReference>
<dbReference type="SUPFAM" id="SSF55681">
    <property type="entry name" value="Class II aaRS and biotin synthetases"/>
    <property type="match status" value="1"/>
</dbReference>
<dbReference type="PROSITE" id="PS51733">
    <property type="entry name" value="BPL_LPL_CATALYTIC"/>
    <property type="match status" value="1"/>
</dbReference>
<evidence type="ECO:0000259" key="7">
    <source>
        <dbReference type="PROSITE" id="PS51733"/>
    </source>
</evidence>
<evidence type="ECO:0000313" key="9">
    <source>
        <dbReference type="Proteomes" id="UP001142610"/>
    </source>
</evidence>
<comment type="caution">
    <text evidence="8">The sequence shown here is derived from an EMBL/GenBank/DDBJ whole genome shotgun (WGS) entry which is preliminary data.</text>
</comment>
<evidence type="ECO:0000256" key="6">
    <source>
        <dbReference type="ARBA" id="ARBA00047846"/>
    </source>
</evidence>
<dbReference type="SUPFAM" id="SSF50037">
    <property type="entry name" value="C-terminal domain of transcriptional repressors"/>
    <property type="match status" value="1"/>
</dbReference>
<dbReference type="GO" id="GO:0005737">
    <property type="term" value="C:cytoplasm"/>
    <property type="evidence" value="ECO:0007669"/>
    <property type="project" value="TreeGrafter"/>
</dbReference>
<comment type="catalytic activity">
    <reaction evidence="6">
        <text>biotin + L-lysyl-[protein] + ATP = N(6)-biotinyl-L-lysyl-[protein] + AMP + diphosphate + H(+)</text>
        <dbReference type="Rhea" id="RHEA:11756"/>
        <dbReference type="Rhea" id="RHEA-COMP:9752"/>
        <dbReference type="Rhea" id="RHEA-COMP:10505"/>
        <dbReference type="ChEBI" id="CHEBI:15378"/>
        <dbReference type="ChEBI" id="CHEBI:29969"/>
        <dbReference type="ChEBI" id="CHEBI:30616"/>
        <dbReference type="ChEBI" id="CHEBI:33019"/>
        <dbReference type="ChEBI" id="CHEBI:57586"/>
        <dbReference type="ChEBI" id="CHEBI:83144"/>
        <dbReference type="ChEBI" id="CHEBI:456215"/>
        <dbReference type="EC" id="6.3.4.15"/>
    </reaction>
</comment>
<keyword evidence="1 8" id="KW-0436">Ligase</keyword>
<dbReference type="RefSeq" id="WP_256618094.1">
    <property type="nucleotide sequence ID" value="NZ_JANIBC010000001.1"/>
</dbReference>
<dbReference type="InterPro" id="IPR045864">
    <property type="entry name" value="aa-tRNA-synth_II/BPL/LPL"/>
</dbReference>
<dbReference type="Pfam" id="PF03099">
    <property type="entry name" value="BPL_LplA_LipB"/>
    <property type="match status" value="1"/>
</dbReference>
<dbReference type="InterPro" id="IPR004408">
    <property type="entry name" value="Biotin_CoA_COase_ligase"/>
</dbReference>
<dbReference type="GO" id="GO:0004077">
    <property type="term" value="F:biotin--[biotin carboxyl-carrier protein] ligase activity"/>
    <property type="evidence" value="ECO:0007669"/>
    <property type="project" value="UniProtKB-EC"/>
</dbReference>
<dbReference type="Gene3D" id="2.30.30.100">
    <property type="match status" value="1"/>
</dbReference>
<feature type="domain" description="BPL/LPL catalytic" evidence="7">
    <location>
        <begin position="1"/>
        <end position="175"/>
    </location>
</feature>
<dbReference type="NCBIfam" id="TIGR00121">
    <property type="entry name" value="birA_ligase"/>
    <property type="match status" value="1"/>
</dbReference>
<dbReference type="PANTHER" id="PTHR12835:SF5">
    <property type="entry name" value="BIOTIN--PROTEIN LIGASE"/>
    <property type="match status" value="1"/>
</dbReference>
<dbReference type="InterPro" id="IPR003142">
    <property type="entry name" value="BPL_C"/>
</dbReference>
<keyword evidence="2" id="KW-0547">Nucleotide-binding</keyword>
<keyword evidence="4" id="KW-0092">Biotin</keyword>
<dbReference type="InterPro" id="IPR004143">
    <property type="entry name" value="BPL_LPL_catalytic"/>
</dbReference>
<gene>
    <name evidence="8" type="ORF">NOG11_02710</name>
</gene>
<dbReference type="AlphaFoldDB" id="A0A9X2RGX2"/>
<dbReference type="Proteomes" id="UP001142610">
    <property type="component" value="Unassembled WGS sequence"/>
</dbReference>
<evidence type="ECO:0000256" key="3">
    <source>
        <dbReference type="ARBA" id="ARBA00022840"/>
    </source>
</evidence>
<evidence type="ECO:0000256" key="1">
    <source>
        <dbReference type="ARBA" id="ARBA00022598"/>
    </source>
</evidence>
<proteinExistence type="predicted"/>
<evidence type="ECO:0000256" key="4">
    <source>
        <dbReference type="ARBA" id="ARBA00023267"/>
    </source>
</evidence>
<reference evidence="8" key="1">
    <citation type="submission" date="2022-07" db="EMBL/GenBank/DDBJ databases">
        <title>Parvularcula maris sp. nov., an algicidal bacterium isolated from seawater.</title>
        <authorList>
            <person name="Li F."/>
        </authorList>
    </citation>
    <scope>NUCLEOTIDE SEQUENCE</scope>
    <source>
        <strain evidence="8">BGMRC 0090</strain>
    </source>
</reference>
<dbReference type="GO" id="GO:0005524">
    <property type="term" value="F:ATP binding"/>
    <property type="evidence" value="ECO:0007669"/>
    <property type="project" value="UniProtKB-KW"/>
</dbReference>
<protein>
    <recommendedName>
        <fullName evidence="5">biotin--[biotin carboxyl-carrier protein] ligase</fullName>
        <ecNumber evidence="5">6.3.4.15</ecNumber>
    </recommendedName>
</protein>
<dbReference type="PANTHER" id="PTHR12835">
    <property type="entry name" value="BIOTIN PROTEIN LIGASE"/>
    <property type="match status" value="1"/>
</dbReference>
<dbReference type="InterPro" id="IPR008988">
    <property type="entry name" value="Transcriptional_repressor_C"/>
</dbReference>